<dbReference type="Gene3D" id="3.30.66.10">
    <property type="entry name" value="DNA topoisomerase I domain"/>
    <property type="match status" value="1"/>
</dbReference>
<name>A0AAU7JQ39_9MICO</name>
<dbReference type="GO" id="GO:0003677">
    <property type="term" value="F:DNA binding"/>
    <property type="evidence" value="ECO:0007669"/>
    <property type="project" value="UniProtKB-KW"/>
</dbReference>
<dbReference type="InterPro" id="IPR011010">
    <property type="entry name" value="DNA_brk_join_enz"/>
</dbReference>
<dbReference type="InterPro" id="IPR049331">
    <property type="entry name" value="Top1B_N_bact"/>
</dbReference>
<dbReference type="Pfam" id="PF01028">
    <property type="entry name" value="Topoisom_I"/>
    <property type="match status" value="1"/>
</dbReference>
<dbReference type="SUPFAM" id="SSF56349">
    <property type="entry name" value="DNA breaking-rejoining enzymes"/>
    <property type="match status" value="1"/>
</dbReference>
<dbReference type="InterPro" id="IPR001631">
    <property type="entry name" value="TopoI"/>
</dbReference>
<feature type="domain" description="DNA topoisomerase IB N-terminal" evidence="8">
    <location>
        <begin position="22"/>
        <end position="69"/>
    </location>
</feature>
<dbReference type="EC" id="5.6.2.1" evidence="3"/>
<dbReference type="Gene3D" id="1.10.132.120">
    <property type="match status" value="1"/>
</dbReference>
<evidence type="ECO:0000259" key="8">
    <source>
        <dbReference type="Pfam" id="PF21338"/>
    </source>
</evidence>
<evidence type="ECO:0000313" key="9">
    <source>
        <dbReference type="EMBL" id="XBO42420.1"/>
    </source>
</evidence>
<dbReference type="GO" id="GO:0003917">
    <property type="term" value="F:DNA topoisomerase type I (single strand cut, ATP-independent) activity"/>
    <property type="evidence" value="ECO:0007669"/>
    <property type="project" value="UniProtKB-EC"/>
</dbReference>
<sequence>MARLRTVSPASRGWTRRKAGRGFVYLDADGTRLPEEEVARIRSLAIPPAWANVWISPHANGHIQAVGTDVAGRRQYLYHPDWRIKRDALKFDRVIGAASRLPAARKRVLLDLALEGMPRGRAAAVAVRLLDLGYFRIGSDAYTEDNGSFGLTTLERQHVSRKGDVIVFSFVGKSGVSHSIEIDDAAALVALDRLRKRRHASKRLLAYQELKRWSDLDAAAVNAYLGELLGGEMTAKDFRTWHATVLAAVALRASDEPGDTKASRKRAIKAAVEEVASYLGNTPTIAKNSYIDPRVLDSYESGTVIAVDPSRFRSPERRQAAIEKAVLALLSQT</sequence>
<keyword evidence="6" id="KW-0413">Isomerase</keyword>
<feature type="domain" description="DNA topoisomerase I catalytic core eukaryotic-type" evidence="7">
    <location>
        <begin position="82"/>
        <end position="288"/>
    </location>
</feature>
<dbReference type="InterPro" id="IPR013500">
    <property type="entry name" value="TopoI_cat_euk"/>
</dbReference>
<dbReference type="GO" id="GO:0006265">
    <property type="term" value="P:DNA topological change"/>
    <property type="evidence" value="ECO:0007669"/>
    <property type="project" value="InterPro"/>
</dbReference>
<reference evidence="9" key="1">
    <citation type="submission" date="2024-05" db="EMBL/GenBank/DDBJ databases">
        <authorList>
            <person name="Kim S."/>
            <person name="Heo J."/>
            <person name="Choi H."/>
            <person name="Choi Y."/>
            <person name="Kwon S.-W."/>
            <person name="Kim Y."/>
        </authorList>
    </citation>
    <scope>NUCLEOTIDE SEQUENCE</scope>
    <source>
        <strain evidence="9">KACC 23699</strain>
    </source>
</reference>
<dbReference type="EMBL" id="CP157483">
    <property type="protein sequence ID" value="XBO42420.1"/>
    <property type="molecule type" value="Genomic_DNA"/>
</dbReference>
<keyword evidence="4" id="KW-0799">Topoisomerase</keyword>
<evidence type="ECO:0000256" key="5">
    <source>
        <dbReference type="ARBA" id="ARBA00023125"/>
    </source>
</evidence>
<evidence type="ECO:0000259" key="7">
    <source>
        <dbReference type="Pfam" id="PF01028"/>
    </source>
</evidence>
<protein>
    <recommendedName>
        <fullName evidence="3">DNA topoisomerase</fullName>
        <ecNumber evidence="3">5.6.2.1</ecNumber>
    </recommendedName>
</protein>
<comment type="catalytic activity">
    <reaction evidence="1">
        <text>ATP-independent breakage of single-stranded DNA, followed by passage and rejoining.</text>
        <dbReference type="EC" id="5.6.2.1"/>
    </reaction>
</comment>
<dbReference type="PRINTS" id="PR00416">
    <property type="entry name" value="EUTPISMRASEI"/>
</dbReference>
<comment type="similarity">
    <text evidence="2">Belongs to the type IB topoisomerase family.</text>
</comment>
<dbReference type="RefSeq" id="WP_406829837.1">
    <property type="nucleotide sequence ID" value="NZ_CP157483.1"/>
</dbReference>
<evidence type="ECO:0000256" key="2">
    <source>
        <dbReference type="ARBA" id="ARBA00006645"/>
    </source>
</evidence>
<evidence type="ECO:0000256" key="6">
    <source>
        <dbReference type="ARBA" id="ARBA00023235"/>
    </source>
</evidence>
<keyword evidence="5" id="KW-0238">DNA-binding</keyword>
<accession>A0AAU7JQ39</accession>
<dbReference type="InterPro" id="IPR035447">
    <property type="entry name" value="DNA_topo_I_N_sf"/>
</dbReference>
<organism evidence="9">
    <name type="scientific">Pedococcus sp. KACC 23699</name>
    <dbReference type="NCBI Taxonomy" id="3149228"/>
    <lineage>
        <taxon>Bacteria</taxon>
        <taxon>Bacillati</taxon>
        <taxon>Actinomycetota</taxon>
        <taxon>Actinomycetes</taxon>
        <taxon>Micrococcales</taxon>
        <taxon>Intrasporangiaceae</taxon>
        <taxon>Pedococcus</taxon>
    </lineage>
</organism>
<dbReference type="AlphaFoldDB" id="A0AAU7JQ39"/>
<dbReference type="Pfam" id="PF21338">
    <property type="entry name" value="Top1B_N_bact"/>
    <property type="match status" value="1"/>
</dbReference>
<evidence type="ECO:0000256" key="3">
    <source>
        <dbReference type="ARBA" id="ARBA00012891"/>
    </source>
</evidence>
<dbReference type="PROSITE" id="PS52038">
    <property type="entry name" value="TOPO_IB_2"/>
    <property type="match status" value="1"/>
</dbReference>
<dbReference type="SUPFAM" id="SSF55869">
    <property type="entry name" value="DNA topoisomerase I domain"/>
    <property type="match status" value="1"/>
</dbReference>
<evidence type="ECO:0000256" key="4">
    <source>
        <dbReference type="ARBA" id="ARBA00023029"/>
    </source>
</evidence>
<gene>
    <name evidence="9" type="ORF">ABEG17_12625</name>
</gene>
<proteinExistence type="inferred from homology"/>
<dbReference type="Gene3D" id="3.90.15.10">
    <property type="entry name" value="Topoisomerase I, Chain A, domain 3"/>
    <property type="match status" value="1"/>
</dbReference>
<evidence type="ECO:0000256" key="1">
    <source>
        <dbReference type="ARBA" id="ARBA00000213"/>
    </source>
</evidence>
<dbReference type="InterPro" id="IPR014711">
    <property type="entry name" value="TopoI_cat_a-hlx-sub_euk"/>
</dbReference>